<accession>A0A059BAE2</accession>
<dbReference type="EMBL" id="KK198759">
    <property type="protein sequence ID" value="KCW63202.1"/>
    <property type="molecule type" value="Genomic_DNA"/>
</dbReference>
<dbReference type="InParanoid" id="A0A059BAE2"/>
<sequence length="100" mass="11300">MGSVLAENWRKGEETDIPGSSFLSGFWPCLVTVGELVLRRHQCSADTVLLDGEDEESNWKTVKLWIIHHNCKIPFLSFKLASRCSLSFITVILHRKEAGL</sequence>
<evidence type="ECO:0000313" key="1">
    <source>
        <dbReference type="EMBL" id="KCW63202.1"/>
    </source>
</evidence>
<name>A0A059BAE2_EUCGR</name>
<organism evidence="1">
    <name type="scientific">Eucalyptus grandis</name>
    <name type="common">Flooded gum</name>
    <dbReference type="NCBI Taxonomy" id="71139"/>
    <lineage>
        <taxon>Eukaryota</taxon>
        <taxon>Viridiplantae</taxon>
        <taxon>Streptophyta</taxon>
        <taxon>Embryophyta</taxon>
        <taxon>Tracheophyta</taxon>
        <taxon>Spermatophyta</taxon>
        <taxon>Magnoliopsida</taxon>
        <taxon>eudicotyledons</taxon>
        <taxon>Gunneridae</taxon>
        <taxon>Pentapetalae</taxon>
        <taxon>rosids</taxon>
        <taxon>malvids</taxon>
        <taxon>Myrtales</taxon>
        <taxon>Myrtaceae</taxon>
        <taxon>Myrtoideae</taxon>
        <taxon>Eucalypteae</taxon>
        <taxon>Eucalyptus</taxon>
    </lineage>
</organism>
<dbReference type="Gramene" id="KCW63202">
    <property type="protein sequence ID" value="KCW63202"/>
    <property type="gene ID" value="EUGRSUZ_G00815"/>
</dbReference>
<protein>
    <submittedName>
        <fullName evidence="1">Uncharacterized protein</fullName>
    </submittedName>
</protein>
<reference evidence="1" key="1">
    <citation type="submission" date="2013-07" db="EMBL/GenBank/DDBJ databases">
        <title>The genome of Eucalyptus grandis.</title>
        <authorList>
            <person name="Schmutz J."/>
            <person name="Hayes R."/>
            <person name="Myburg A."/>
            <person name="Tuskan G."/>
            <person name="Grattapaglia D."/>
            <person name="Rokhsar D.S."/>
        </authorList>
    </citation>
    <scope>NUCLEOTIDE SEQUENCE</scope>
    <source>
        <tissue evidence="1">Leaf extractions</tissue>
    </source>
</reference>
<dbReference type="AlphaFoldDB" id="A0A059BAE2"/>
<proteinExistence type="predicted"/>
<gene>
    <name evidence="1" type="ORF">EUGRSUZ_G00815</name>
</gene>